<comment type="caution">
    <text evidence="2">The sequence shown here is derived from an EMBL/GenBank/DDBJ whole genome shotgun (WGS) entry which is preliminary data.</text>
</comment>
<organism evidence="2 3">
    <name type="scientific">Apatococcus fuscideae</name>
    <dbReference type="NCBI Taxonomy" id="2026836"/>
    <lineage>
        <taxon>Eukaryota</taxon>
        <taxon>Viridiplantae</taxon>
        <taxon>Chlorophyta</taxon>
        <taxon>core chlorophytes</taxon>
        <taxon>Trebouxiophyceae</taxon>
        <taxon>Chlorellales</taxon>
        <taxon>Chlorellaceae</taxon>
        <taxon>Apatococcus</taxon>
    </lineage>
</organism>
<evidence type="ECO:0000256" key="1">
    <source>
        <dbReference type="SAM" id="MobiDB-lite"/>
    </source>
</evidence>
<dbReference type="AlphaFoldDB" id="A0AAW1TEL0"/>
<feature type="compositionally biased region" description="Basic residues" evidence="1">
    <location>
        <begin position="88"/>
        <end position="98"/>
    </location>
</feature>
<name>A0AAW1TEL0_9CHLO</name>
<accession>A0AAW1TEL0</accession>
<protein>
    <submittedName>
        <fullName evidence="2">Uncharacterized protein</fullName>
    </submittedName>
</protein>
<evidence type="ECO:0000313" key="2">
    <source>
        <dbReference type="EMBL" id="KAK9867964.1"/>
    </source>
</evidence>
<dbReference type="Proteomes" id="UP001485043">
    <property type="component" value="Unassembled WGS sequence"/>
</dbReference>
<sequence length="134" mass="14556">MAQPLRGPTRRTVAVLPPAVKAAYLTDAIGLIEKSCPAMAAYLGRRALEVTAMGETSLPKHAAAGVCFCCGTTLGARQHHSLSATQQRRLRRRKSRPSQKHEQPKKSIGIRKCQACHHVTSQLLSQLPDNLVPV</sequence>
<feature type="region of interest" description="Disordered" evidence="1">
    <location>
        <begin position="78"/>
        <end position="109"/>
    </location>
</feature>
<gene>
    <name evidence="2" type="ORF">WJX84_008322</name>
</gene>
<keyword evidence="3" id="KW-1185">Reference proteome</keyword>
<reference evidence="2 3" key="1">
    <citation type="journal article" date="2024" name="Nat. Commun.">
        <title>Phylogenomics reveals the evolutionary origins of lichenization in chlorophyte algae.</title>
        <authorList>
            <person name="Puginier C."/>
            <person name="Libourel C."/>
            <person name="Otte J."/>
            <person name="Skaloud P."/>
            <person name="Haon M."/>
            <person name="Grisel S."/>
            <person name="Petersen M."/>
            <person name="Berrin J.G."/>
            <person name="Delaux P.M."/>
            <person name="Dal Grande F."/>
            <person name="Keller J."/>
        </authorList>
    </citation>
    <scope>NUCLEOTIDE SEQUENCE [LARGE SCALE GENOMIC DNA]</scope>
    <source>
        <strain evidence="2 3">SAG 2523</strain>
    </source>
</reference>
<dbReference type="EMBL" id="JALJOV010000053">
    <property type="protein sequence ID" value="KAK9867964.1"/>
    <property type="molecule type" value="Genomic_DNA"/>
</dbReference>
<proteinExistence type="predicted"/>
<evidence type="ECO:0000313" key="3">
    <source>
        <dbReference type="Proteomes" id="UP001485043"/>
    </source>
</evidence>